<protein>
    <submittedName>
        <fullName evidence="2">Uncharacterized protein</fullName>
    </submittedName>
</protein>
<dbReference type="Proteomes" id="UP000293902">
    <property type="component" value="Chromosome"/>
</dbReference>
<name>A0A328F602_9BACT</name>
<gene>
    <name evidence="2" type="ORF">DO021_21960</name>
    <name evidence="1" type="ORF">EYB58_21530</name>
</gene>
<evidence type="ECO:0000313" key="1">
    <source>
        <dbReference type="EMBL" id="QBH15263.1"/>
    </source>
</evidence>
<reference evidence="2 3" key="1">
    <citation type="submission" date="2018-06" db="EMBL/GenBank/DDBJ databases">
        <title>Complete Genome Sequence of Desulfobacter hydrogenophilus (DSM3380).</title>
        <authorList>
            <person name="Marietou A."/>
            <person name="Schreiber L."/>
            <person name="Marshall I."/>
            <person name="Jorgensen B."/>
        </authorList>
    </citation>
    <scope>NUCLEOTIDE SEQUENCE [LARGE SCALE GENOMIC DNA]</scope>
    <source>
        <strain evidence="2 3">DSM 3380</strain>
    </source>
</reference>
<accession>A0A328F602</accession>
<dbReference type="AlphaFoldDB" id="A0A328F602"/>
<evidence type="ECO:0000313" key="3">
    <source>
        <dbReference type="Proteomes" id="UP000248798"/>
    </source>
</evidence>
<evidence type="ECO:0000313" key="2">
    <source>
        <dbReference type="EMBL" id="RAL99897.1"/>
    </source>
</evidence>
<dbReference type="Proteomes" id="UP000248798">
    <property type="component" value="Unassembled WGS sequence"/>
</dbReference>
<evidence type="ECO:0000313" key="4">
    <source>
        <dbReference type="Proteomes" id="UP000293902"/>
    </source>
</evidence>
<dbReference type="EMBL" id="CP036313">
    <property type="protein sequence ID" value="QBH15263.1"/>
    <property type="molecule type" value="Genomic_DNA"/>
</dbReference>
<keyword evidence="4" id="KW-1185">Reference proteome</keyword>
<organism evidence="2 3">
    <name type="scientific">Desulfobacter hydrogenophilus</name>
    <dbReference type="NCBI Taxonomy" id="2291"/>
    <lineage>
        <taxon>Bacteria</taxon>
        <taxon>Pseudomonadati</taxon>
        <taxon>Thermodesulfobacteriota</taxon>
        <taxon>Desulfobacteria</taxon>
        <taxon>Desulfobacterales</taxon>
        <taxon>Desulfobacteraceae</taxon>
        <taxon>Desulfobacter</taxon>
    </lineage>
</organism>
<dbReference type="EMBL" id="QLNI01000083">
    <property type="protein sequence ID" value="RAL99897.1"/>
    <property type="molecule type" value="Genomic_DNA"/>
</dbReference>
<proteinExistence type="predicted"/>
<reference evidence="1 4" key="2">
    <citation type="submission" date="2019-02" db="EMBL/GenBank/DDBJ databases">
        <title>Complete genome sequence of Desulfobacter hydrogenophilus AcRS1.</title>
        <authorList>
            <person name="Marietou A."/>
            <person name="Lund M.B."/>
            <person name="Marshall I.P.G."/>
            <person name="Schreiber L."/>
            <person name="Jorgensen B."/>
        </authorList>
    </citation>
    <scope>NUCLEOTIDE SEQUENCE [LARGE SCALE GENOMIC DNA]</scope>
    <source>
        <strain evidence="1 4">AcRS1</strain>
    </source>
</reference>
<dbReference type="RefSeq" id="WP_111960674.1">
    <property type="nucleotide sequence ID" value="NZ_CP036313.1"/>
</dbReference>
<sequence>MSQENIGGWVLIPRTRTESSELIMNRLIEIFRPQCAKIDQTATSAWTLYLYSGLNLFVMTRQSDFKAPHRAITFRFWRDEFMRLTKQAGWADFRKIWFEVCRALQVEYGYIALWDYEAQESFLSKEIESALYYGDAMALINNTFALVYLDVNWSRDLRPRPSLDKDRKWFEFDDGAAGISLITDEQT</sequence>